<proteinExistence type="predicted"/>
<evidence type="ECO:0000256" key="1">
    <source>
        <dbReference type="SAM" id="MobiDB-lite"/>
    </source>
</evidence>
<keyword evidence="3" id="KW-1185">Reference proteome</keyword>
<dbReference type="Proteomes" id="UP000054217">
    <property type="component" value="Unassembled WGS sequence"/>
</dbReference>
<name>A0A0C3KAM5_PISTI</name>
<organism evidence="2 3">
    <name type="scientific">Pisolithus tinctorius Marx 270</name>
    <dbReference type="NCBI Taxonomy" id="870435"/>
    <lineage>
        <taxon>Eukaryota</taxon>
        <taxon>Fungi</taxon>
        <taxon>Dikarya</taxon>
        <taxon>Basidiomycota</taxon>
        <taxon>Agaricomycotina</taxon>
        <taxon>Agaricomycetes</taxon>
        <taxon>Agaricomycetidae</taxon>
        <taxon>Boletales</taxon>
        <taxon>Sclerodermatineae</taxon>
        <taxon>Pisolithaceae</taxon>
        <taxon>Pisolithus</taxon>
    </lineage>
</organism>
<evidence type="ECO:0008006" key="4">
    <source>
        <dbReference type="Google" id="ProtNLM"/>
    </source>
</evidence>
<reference evidence="3" key="2">
    <citation type="submission" date="2015-01" db="EMBL/GenBank/DDBJ databases">
        <title>Evolutionary Origins and Diversification of the Mycorrhizal Mutualists.</title>
        <authorList>
            <consortium name="DOE Joint Genome Institute"/>
            <consortium name="Mycorrhizal Genomics Consortium"/>
            <person name="Kohler A."/>
            <person name="Kuo A."/>
            <person name="Nagy L.G."/>
            <person name="Floudas D."/>
            <person name="Copeland A."/>
            <person name="Barry K.W."/>
            <person name="Cichocki N."/>
            <person name="Veneault-Fourrey C."/>
            <person name="LaButti K."/>
            <person name="Lindquist E.A."/>
            <person name="Lipzen A."/>
            <person name="Lundell T."/>
            <person name="Morin E."/>
            <person name="Murat C."/>
            <person name="Riley R."/>
            <person name="Ohm R."/>
            <person name="Sun H."/>
            <person name="Tunlid A."/>
            <person name="Henrissat B."/>
            <person name="Grigoriev I.V."/>
            <person name="Hibbett D.S."/>
            <person name="Martin F."/>
        </authorList>
    </citation>
    <scope>NUCLEOTIDE SEQUENCE [LARGE SCALE GENOMIC DNA]</scope>
    <source>
        <strain evidence="3">Marx 270</strain>
    </source>
</reference>
<evidence type="ECO:0000313" key="3">
    <source>
        <dbReference type="Proteomes" id="UP000054217"/>
    </source>
</evidence>
<evidence type="ECO:0000313" key="2">
    <source>
        <dbReference type="EMBL" id="KIO06677.1"/>
    </source>
</evidence>
<dbReference type="InterPro" id="IPR039261">
    <property type="entry name" value="FNR_nucleotide-bd"/>
</dbReference>
<dbReference type="OrthoDB" id="2687220at2759"/>
<protein>
    <recommendedName>
        <fullName evidence="4">Ferric reductase NAD binding domain-containing protein</fullName>
    </recommendedName>
</protein>
<dbReference type="AlphaFoldDB" id="A0A0C3KAM5"/>
<feature type="region of interest" description="Disordered" evidence="1">
    <location>
        <begin position="130"/>
        <end position="150"/>
    </location>
</feature>
<sequence>MIDGLYDGSSVDLGQYETVLLVAGGSGTTFTLGLLDDIVFKCIKTGRPNGERTRRIEIRMVYQIVWWGLPRFSDPDRPSLTLTPRGIEPPLISISPSSHACVTPKPYHSSRTATSNWTVHLYIHFSETTGRSRPSSLESAEAEEDKPFSAVQPHAGGGVAVCASGPESLVVETRNAVARLGVGNALKLGGVVVHVESFAL</sequence>
<dbReference type="InParanoid" id="A0A0C3KAM5"/>
<accession>A0A0C3KAM5</accession>
<gene>
    <name evidence="2" type="ORF">M404DRAFT_24383</name>
</gene>
<reference evidence="2 3" key="1">
    <citation type="submission" date="2014-04" db="EMBL/GenBank/DDBJ databases">
        <authorList>
            <consortium name="DOE Joint Genome Institute"/>
            <person name="Kuo A."/>
            <person name="Kohler A."/>
            <person name="Costa M.D."/>
            <person name="Nagy L.G."/>
            <person name="Floudas D."/>
            <person name="Copeland A."/>
            <person name="Barry K.W."/>
            <person name="Cichocki N."/>
            <person name="Veneault-Fourrey C."/>
            <person name="LaButti K."/>
            <person name="Lindquist E.A."/>
            <person name="Lipzen A."/>
            <person name="Lundell T."/>
            <person name="Morin E."/>
            <person name="Murat C."/>
            <person name="Sun H."/>
            <person name="Tunlid A."/>
            <person name="Henrissat B."/>
            <person name="Grigoriev I.V."/>
            <person name="Hibbett D.S."/>
            <person name="Martin F."/>
            <person name="Nordberg H.P."/>
            <person name="Cantor M.N."/>
            <person name="Hua S.X."/>
        </authorList>
    </citation>
    <scope>NUCLEOTIDE SEQUENCE [LARGE SCALE GENOMIC DNA]</scope>
    <source>
        <strain evidence="2 3">Marx 270</strain>
    </source>
</reference>
<dbReference type="STRING" id="870435.A0A0C3KAM5"/>
<dbReference type="EMBL" id="KN831962">
    <property type="protein sequence ID" value="KIO06677.1"/>
    <property type="molecule type" value="Genomic_DNA"/>
</dbReference>
<dbReference type="Gene3D" id="3.40.50.80">
    <property type="entry name" value="Nucleotide-binding domain of ferredoxin-NADP reductase (FNR) module"/>
    <property type="match status" value="1"/>
</dbReference>
<dbReference type="HOGENOM" id="CLU_1441780_0_0_1"/>